<accession>A0A8C0EPB7</accession>
<keyword evidence="3" id="KW-1185">Reference proteome</keyword>
<name>A0A8C0EPB7_BUBBB</name>
<feature type="compositionally biased region" description="Low complexity" evidence="1">
    <location>
        <begin position="14"/>
        <end position="29"/>
    </location>
</feature>
<reference evidence="2" key="2">
    <citation type="submission" date="2025-09" db="UniProtKB">
        <authorList>
            <consortium name="Ensembl"/>
        </authorList>
    </citation>
    <scope>IDENTIFICATION</scope>
</reference>
<dbReference type="Ensembl" id="ENSBOBT00000006154.1">
    <property type="protein sequence ID" value="ENSBOBP00000005989.1"/>
    <property type="gene ID" value="ENSBOBG00000003993.1"/>
</dbReference>
<feature type="region of interest" description="Disordered" evidence="1">
    <location>
        <begin position="1"/>
        <end position="29"/>
    </location>
</feature>
<dbReference type="AlphaFoldDB" id="A0A8C0EPB7"/>
<dbReference type="Proteomes" id="UP000694567">
    <property type="component" value="Unplaced"/>
</dbReference>
<sequence length="184" mass="20188">MPPEPPSTHRALRHSATAAAAPEPEVTGAQPEAELQHLVIRDVPAFSDRHLLNVSSQSRLKTLSLWGTYRLTDMGVQRAAPHLGDLEHLVLRHCVIGDSAVGVIGRHMKQLRFLEIGSAGSLTSTGLACLVTLQLCHIKWFVRSLVFVGSPPFSVDWGNRKAREPPAFGNPADELTRAWLRLQV</sequence>
<protein>
    <submittedName>
        <fullName evidence="2">Uncharacterized protein</fullName>
    </submittedName>
</protein>
<evidence type="ECO:0000313" key="3">
    <source>
        <dbReference type="Proteomes" id="UP000694567"/>
    </source>
</evidence>
<evidence type="ECO:0000256" key="1">
    <source>
        <dbReference type="SAM" id="MobiDB-lite"/>
    </source>
</evidence>
<dbReference type="Gene3D" id="3.80.10.10">
    <property type="entry name" value="Ribonuclease Inhibitor"/>
    <property type="match status" value="1"/>
</dbReference>
<dbReference type="InterPro" id="IPR032675">
    <property type="entry name" value="LRR_dom_sf"/>
</dbReference>
<organism evidence="2 3">
    <name type="scientific">Bubo bubo</name>
    <name type="common">Eurasian eagle-owl</name>
    <name type="synonym">Strix bubo</name>
    <dbReference type="NCBI Taxonomy" id="30461"/>
    <lineage>
        <taxon>Eukaryota</taxon>
        <taxon>Metazoa</taxon>
        <taxon>Chordata</taxon>
        <taxon>Craniata</taxon>
        <taxon>Vertebrata</taxon>
        <taxon>Euteleostomi</taxon>
        <taxon>Archelosauria</taxon>
        <taxon>Archosauria</taxon>
        <taxon>Dinosauria</taxon>
        <taxon>Saurischia</taxon>
        <taxon>Theropoda</taxon>
        <taxon>Coelurosauria</taxon>
        <taxon>Aves</taxon>
        <taxon>Neognathae</taxon>
        <taxon>Neoaves</taxon>
        <taxon>Telluraves</taxon>
        <taxon>Strigiformes</taxon>
        <taxon>Strigidae</taxon>
        <taxon>Bubo</taxon>
    </lineage>
</organism>
<reference evidence="2" key="1">
    <citation type="submission" date="2025-08" db="UniProtKB">
        <authorList>
            <consortium name="Ensembl"/>
        </authorList>
    </citation>
    <scope>IDENTIFICATION</scope>
</reference>
<proteinExistence type="predicted"/>
<dbReference type="SUPFAM" id="SSF52047">
    <property type="entry name" value="RNI-like"/>
    <property type="match status" value="1"/>
</dbReference>
<evidence type="ECO:0000313" key="2">
    <source>
        <dbReference type="Ensembl" id="ENSBOBP00000005989.1"/>
    </source>
</evidence>